<evidence type="ECO:0000256" key="1">
    <source>
        <dbReference type="ARBA" id="ARBA00038158"/>
    </source>
</evidence>
<gene>
    <name evidence="3" type="ORF">F503_04582</name>
</gene>
<keyword evidence="4" id="KW-1185">Reference proteome</keyword>
<comment type="similarity">
    <text evidence="1">Belongs to the methyltransferase superfamily. LaeA methyltransferase family.</text>
</comment>
<proteinExistence type="inferred from homology"/>
<accession>S3D6F8</accession>
<evidence type="ECO:0000313" key="3">
    <source>
        <dbReference type="EMBL" id="EPE08995.1"/>
    </source>
</evidence>
<dbReference type="eggNOG" id="ENOG502SN28">
    <property type="taxonomic scope" value="Eukaryota"/>
</dbReference>
<organism evidence="3 4">
    <name type="scientific">Ophiostoma piceae (strain UAMH 11346)</name>
    <name type="common">Sap stain fungus</name>
    <dbReference type="NCBI Taxonomy" id="1262450"/>
    <lineage>
        <taxon>Eukaryota</taxon>
        <taxon>Fungi</taxon>
        <taxon>Dikarya</taxon>
        <taxon>Ascomycota</taxon>
        <taxon>Pezizomycotina</taxon>
        <taxon>Sordariomycetes</taxon>
        <taxon>Sordariomycetidae</taxon>
        <taxon>Ophiostomatales</taxon>
        <taxon>Ophiostomataceae</taxon>
        <taxon>Ophiostoma</taxon>
    </lineage>
</organism>
<dbReference type="VEuPathDB" id="FungiDB:F503_04582"/>
<reference evidence="3 4" key="1">
    <citation type="journal article" date="2013" name="BMC Genomics">
        <title>The genome and transcriptome of the pine saprophyte Ophiostoma piceae, and a comparison with the bark beetle-associated pine pathogen Grosmannia clavigera.</title>
        <authorList>
            <person name="Haridas S."/>
            <person name="Wang Y."/>
            <person name="Lim L."/>
            <person name="Massoumi Alamouti S."/>
            <person name="Jackman S."/>
            <person name="Docking R."/>
            <person name="Robertson G."/>
            <person name="Birol I."/>
            <person name="Bohlmann J."/>
            <person name="Breuil C."/>
        </authorList>
    </citation>
    <scope>NUCLEOTIDE SEQUENCE [LARGE SCALE GENOMIC DNA]</scope>
    <source>
        <strain evidence="3 4">UAMH 11346</strain>
    </source>
</reference>
<dbReference type="PANTHER" id="PTHR43591:SF105">
    <property type="entry name" value="METHYLTRANSFERASE DOMAIN-CONTAINING PROTEIN-RELATED"/>
    <property type="match status" value="1"/>
</dbReference>
<dbReference type="PANTHER" id="PTHR43591">
    <property type="entry name" value="METHYLTRANSFERASE"/>
    <property type="match status" value="1"/>
</dbReference>
<dbReference type="STRING" id="1262450.S3D6F8"/>
<protein>
    <submittedName>
        <fullName evidence="3">Methyltransferase type 12</fullName>
    </submittedName>
</protein>
<name>S3D6F8_OPHP1</name>
<evidence type="ECO:0000256" key="2">
    <source>
        <dbReference type="SAM" id="MobiDB-lite"/>
    </source>
</evidence>
<dbReference type="AlphaFoldDB" id="S3D6F8"/>
<dbReference type="GO" id="GO:0008168">
    <property type="term" value="F:methyltransferase activity"/>
    <property type="evidence" value="ECO:0007669"/>
    <property type="project" value="UniProtKB-KW"/>
</dbReference>
<dbReference type="CDD" id="cd02440">
    <property type="entry name" value="AdoMet_MTases"/>
    <property type="match status" value="1"/>
</dbReference>
<sequence length="517" mass="57893">MQTDRAIIPLMTDGIGRDGDCGKPAGYYMHKTSESTYQTIPTIATNDHCSRTNTFRSLAHAALTTSTMPNEAQPDPPLAEPSDLEPEVPRMSVPRLADDVVVDDDFPAELQPDLMENTLEVDDAEADDEQTESLYAGSSYRAVPIRYRAERFDAATINSSSRSLYVEDLDYVLENGRRYCGDYIFPNDELEQDRLRVMHQVFLQAFNFELTSVHLDEPRYILDIGTGTGEWAIGMGEEFPDCEVVGVDISAIQPSAVPHNVFFEIDDCEIDWMRPDDMIDLVHMRDMAGAISDWDFVYREALTCLKPGGHLEVLDFHDHTSSINTFLSCFPPESEIHSFSRAVDEASIKAGRRRGTHHMDVDALERMGYVDVEINERSIPFNPLINSVAKMWLIACLHTIEAGSMRLLTKYLEWEPEAAFEMCDRVCREVKAKALDSNQSSDLKIALSLLTARKPTAEEAAFLRAQQQESTDDQQIGVGNPSPMLLRPEDGSDEHDDHSGHESTSSVDSPSGLHPSY</sequence>
<feature type="region of interest" description="Disordered" evidence="2">
    <location>
        <begin position="67"/>
        <end position="87"/>
    </location>
</feature>
<evidence type="ECO:0000313" key="4">
    <source>
        <dbReference type="Proteomes" id="UP000016923"/>
    </source>
</evidence>
<feature type="compositionally biased region" description="Basic and acidic residues" evidence="2">
    <location>
        <begin position="487"/>
        <end position="501"/>
    </location>
</feature>
<keyword evidence="3" id="KW-0489">Methyltransferase</keyword>
<dbReference type="Pfam" id="PF13489">
    <property type="entry name" value="Methyltransf_23"/>
    <property type="match status" value="1"/>
</dbReference>
<dbReference type="HOGENOM" id="CLU_526859_0_0_1"/>
<dbReference type="EMBL" id="KE148148">
    <property type="protein sequence ID" value="EPE08995.1"/>
    <property type="molecule type" value="Genomic_DNA"/>
</dbReference>
<dbReference type="OrthoDB" id="2013972at2759"/>
<dbReference type="GO" id="GO:0032259">
    <property type="term" value="P:methylation"/>
    <property type="evidence" value="ECO:0007669"/>
    <property type="project" value="UniProtKB-KW"/>
</dbReference>
<dbReference type="SUPFAM" id="SSF53335">
    <property type="entry name" value="S-adenosyl-L-methionine-dependent methyltransferases"/>
    <property type="match status" value="1"/>
</dbReference>
<dbReference type="Proteomes" id="UP000016923">
    <property type="component" value="Unassembled WGS sequence"/>
</dbReference>
<dbReference type="InterPro" id="IPR029063">
    <property type="entry name" value="SAM-dependent_MTases_sf"/>
</dbReference>
<feature type="region of interest" description="Disordered" evidence="2">
    <location>
        <begin position="465"/>
        <end position="517"/>
    </location>
</feature>
<dbReference type="Gene3D" id="3.40.50.150">
    <property type="entry name" value="Vaccinia Virus protein VP39"/>
    <property type="match status" value="1"/>
</dbReference>
<keyword evidence="3" id="KW-0808">Transferase</keyword>